<dbReference type="AlphaFoldDB" id="J9FKE3"/>
<evidence type="ECO:0000313" key="1">
    <source>
        <dbReference type="EMBL" id="EJW94903.1"/>
    </source>
</evidence>
<reference evidence="1" key="1">
    <citation type="journal article" date="2012" name="PLoS ONE">
        <title>Gene sets for utilization of primary and secondary nutrition supplies in the distal gut of endangered iberian lynx.</title>
        <authorList>
            <person name="Alcaide M."/>
            <person name="Messina E."/>
            <person name="Richter M."/>
            <person name="Bargiela R."/>
            <person name="Peplies J."/>
            <person name="Huws S.A."/>
            <person name="Newbold C.J."/>
            <person name="Golyshin P.N."/>
            <person name="Simon M.A."/>
            <person name="Lopez G."/>
            <person name="Yakimov M.M."/>
            <person name="Ferrer M."/>
        </authorList>
    </citation>
    <scope>NUCLEOTIDE SEQUENCE</scope>
</reference>
<gene>
    <name evidence="1" type="ORF">EVA_16990</name>
</gene>
<organism evidence="1">
    <name type="scientific">gut metagenome</name>
    <dbReference type="NCBI Taxonomy" id="749906"/>
    <lineage>
        <taxon>unclassified sequences</taxon>
        <taxon>metagenomes</taxon>
        <taxon>organismal metagenomes</taxon>
    </lineage>
</organism>
<comment type="caution">
    <text evidence="1">The sequence shown here is derived from an EMBL/GenBank/DDBJ whole genome shotgun (WGS) entry which is preliminary data.</text>
</comment>
<protein>
    <submittedName>
        <fullName evidence="1">Uncharacterized protein</fullName>
    </submittedName>
</protein>
<dbReference type="EMBL" id="AMCI01006114">
    <property type="protein sequence ID" value="EJW94903.1"/>
    <property type="molecule type" value="Genomic_DNA"/>
</dbReference>
<accession>J9FKE3</accession>
<name>J9FKE3_9ZZZZ</name>
<sequence>MGTHGAGIPFAILTAKRIERF</sequence>
<proteinExistence type="predicted"/>
<feature type="non-terminal residue" evidence="1">
    <location>
        <position position="21"/>
    </location>
</feature>